<protein>
    <recommendedName>
        <fullName evidence="4">WAP domain-containing protein</fullName>
    </recommendedName>
</protein>
<evidence type="ECO:0008006" key="4">
    <source>
        <dbReference type="Google" id="ProtNLM"/>
    </source>
</evidence>
<dbReference type="Proteomes" id="UP000799437">
    <property type="component" value="Unassembled WGS sequence"/>
</dbReference>
<dbReference type="GeneID" id="54488851"/>
<dbReference type="RefSeq" id="XP_033604983.1">
    <property type="nucleotide sequence ID" value="XM_033747797.1"/>
</dbReference>
<evidence type="ECO:0000313" key="3">
    <source>
        <dbReference type="Proteomes" id="UP000799437"/>
    </source>
</evidence>
<dbReference type="EMBL" id="ML996565">
    <property type="protein sequence ID" value="KAF2762532.1"/>
    <property type="molecule type" value="Genomic_DNA"/>
</dbReference>
<organism evidence="2 3">
    <name type="scientific">Pseudovirgaria hyperparasitica</name>
    <dbReference type="NCBI Taxonomy" id="470096"/>
    <lineage>
        <taxon>Eukaryota</taxon>
        <taxon>Fungi</taxon>
        <taxon>Dikarya</taxon>
        <taxon>Ascomycota</taxon>
        <taxon>Pezizomycotina</taxon>
        <taxon>Dothideomycetes</taxon>
        <taxon>Dothideomycetes incertae sedis</taxon>
        <taxon>Acrospermales</taxon>
        <taxon>Acrospermaceae</taxon>
        <taxon>Pseudovirgaria</taxon>
    </lineage>
</organism>
<keyword evidence="1" id="KW-0732">Signal</keyword>
<accession>A0A6A6WIA0</accession>
<proteinExistence type="predicted"/>
<gene>
    <name evidence="2" type="ORF">EJ05DRAFT_506251</name>
</gene>
<feature type="chain" id="PRO_5025438505" description="WAP domain-containing protein" evidence="1">
    <location>
        <begin position="21"/>
        <end position="110"/>
    </location>
</feature>
<dbReference type="AlphaFoldDB" id="A0A6A6WIA0"/>
<sequence>MVHLLSFPLFSLAILPLISAEFVEVSVKYRTGNYPQAQGEPHNAALDGTSYQSDGLQTILVDTQLNCYKPWEPCPDVMKDCCGNDEFNPPKWICGTNPKCKSGQNCCYKA</sequence>
<evidence type="ECO:0000313" key="2">
    <source>
        <dbReference type="EMBL" id="KAF2762532.1"/>
    </source>
</evidence>
<name>A0A6A6WIA0_9PEZI</name>
<evidence type="ECO:0000256" key="1">
    <source>
        <dbReference type="SAM" id="SignalP"/>
    </source>
</evidence>
<keyword evidence="3" id="KW-1185">Reference proteome</keyword>
<feature type="signal peptide" evidence="1">
    <location>
        <begin position="1"/>
        <end position="20"/>
    </location>
</feature>
<reference evidence="2" key="1">
    <citation type="journal article" date="2020" name="Stud. Mycol.">
        <title>101 Dothideomycetes genomes: a test case for predicting lifestyles and emergence of pathogens.</title>
        <authorList>
            <person name="Haridas S."/>
            <person name="Albert R."/>
            <person name="Binder M."/>
            <person name="Bloem J."/>
            <person name="Labutti K."/>
            <person name="Salamov A."/>
            <person name="Andreopoulos B."/>
            <person name="Baker S."/>
            <person name="Barry K."/>
            <person name="Bills G."/>
            <person name="Bluhm B."/>
            <person name="Cannon C."/>
            <person name="Castanera R."/>
            <person name="Culley D."/>
            <person name="Daum C."/>
            <person name="Ezra D."/>
            <person name="Gonzalez J."/>
            <person name="Henrissat B."/>
            <person name="Kuo A."/>
            <person name="Liang C."/>
            <person name="Lipzen A."/>
            <person name="Lutzoni F."/>
            <person name="Magnuson J."/>
            <person name="Mondo S."/>
            <person name="Nolan M."/>
            <person name="Ohm R."/>
            <person name="Pangilinan J."/>
            <person name="Park H.-J."/>
            <person name="Ramirez L."/>
            <person name="Alfaro M."/>
            <person name="Sun H."/>
            <person name="Tritt A."/>
            <person name="Yoshinaga Y."/>
            <person name="Zwiers L.-H."/>
            <person name="Turgeon B."/>
            <person name="Goodwin S."/>
            <person name="Spatafora J."/>
            <person name="Crous P."/>
            <person name="Grigoriev I."/>
        </authorList>
    </citation>
    <scope>NUCLEOTIDE SEQUENCE</scope>
    <source>
        <strain evidence="2">CBS 121739</strain>
    </source>
</reference>